<dbReference type="GO" id="GO:0004222">
    <property type="term" value="F:metalloendopeptidase activity"/>
    <property type="evidence" value="ECO:0007669"/>
    <property type="project" value="InterPro"/>
</dbReference>
<dbReference type="NCBIfam" id="TIGR00043">
    <property type="entry name" value="rRNA maturation RNase YbeY"/>
    <property type="match status" value="1"/>
</dbReference>
<keyword evidence="6 7" id="KW-0862">Zinc</keyword>
<dbReference type="InterPro" id="IPR020549">
    <property type="entry name" value="YbeY_CS"/>
</dbReference>
<feature type="binding site" evidence="7">
    <location>
        <position position="138"/>
    </location>
    <ligand>
        <name>Zn(2+)</name>
        <dbReference type="ChEBI" id="CHEBI:29105"/>
        <note>catalytic</note>
    </ligand>
</feature>
<keyword evidence="7" id="KW-0698">rRNA processing</keyword>
<comment type="cofactor">
    <cofactor evidence="7">
        <name>Zn(2+)</name>
        <dbReference type="ChEBI" id="CHEBI:29105"/>
    </cofactor>
    <text evidence="7">Binds 1 zinc ion.</text>
</comment>
<evidence type="ECO:0000256" key="2">
    <source>
        <dbReference type="ARBA" id="ARBA00022722"/>
    </source>
</evidence>
<evidence type="ECO:0000313" key="8">
    <source>
        <dbReference type="EMBL" id="CDX16906.1"/>
    </source>
</evidence>
<dbReference type="HAMAP" id="MF_00009">
    <property type="entry name" value="Endoribonucl_YbeY"/>
    <property type="match status" value="1"/>
</dbReference>
<dbReference type="PANTHER" id="PTHR46986">
    <property type="entry name" value="ENDORIBONUCLEASE YBEY, CHLOROPLASTIC"/>
    <property type="match status" value="1"/>
</dbReference>
<dbReference type="SUPFAM" id="SSF55486">
    <property type="entry name" value="Metalloproteases ('zincins'), catalytic domain"/>
    <property type="match status" value="1"/>
</dbReference>
<keyword evidence="2 7" id="KW-0540">Nuclease</keyword>
<gene>
    <name evidence="7" type="primary">ybeY</name>
    <name evidence="8" type="ORF">MPL3356_220275</name>
</gene>
<dbReference type="STRING" id="69974.MPLDJ20_20680"/>
<keyword evidence="3 7" id="KW-0479">Metal-binding</keyword>
<dbReference type="GO" id="GO:0008270">
    <property type="term" value="F:zinc ion binding"/>
    <property type="evidence" value="ECO:0007669"/>
    <property type="project" value="UniProtKB-UniRule"/>
</dbReference>
<evidence type="ECO:0000313" key="9">
    <source>
        <dbReference type="Proteomes" id="UP000045285"/>
    </source>
</evidence>
<comment type="function">
    <text evidence="7">Single strand-specific metallo-endoribonuclease involved in late-stage 70S ribosome quality control and in maturation of the 3' terminus of the 16S rRNA.</text>
</comment>
<evidence type="ECO:0000256" key="7">
    <source>
        <dbReference type="HAMAP-Rule" id="MF_00009"/>
    </source>
</evidence>
<organism evidence="8 9">
    <name type="scientific">Mesorhizobium plurifarium</name>
    <dbReference type="NCBI Taxonomy" id="69974"/>
    <lineage>
        <taxon>Bacteria</taxon>
        <taxon>Pseudomonadati</taxon>
        <taxon>Pseudomonadota</taxon>
        <taxon>Alphaproteobacteria</taxon>
        <taxon>Hyphomicrobiales</taxon>
        <taxon>Phyllobacteriaceae</taxon>
        <taxon>Mesorhizobium</taxon>
    </lineage>
</organism>
<dbReference type="GO" id="GO:0005737">
    <property type="term" value="C:cytoplasm"/>
    <property type="evidence" value="ECO:0007669"/>
    <property type="project" value="UniProtKB-SubCell"/>
</dbReference>
<protein>
    <recommendedName>
        <fullName evidence="7">Endoribonuclease YbeY</fullName>
        <ecNumber evidence="7">3.1.-.-</ecNumber>
    </recommendedName>
</protein>
<dbReference type="PROSITE" id="PS01306">
    <property type="entry name" value="UPF0054"/>
    <property type="match status" value="1"/>
</dbReference>
<evidence type="ECO:0000256" key="4">
    <source>
        <dbReference type="ARBA" id="ARBA00022759"/>
    </source>
</evidence>
<keyword evidence="5 7" id="KW-0378">Hydrolase</keyword>
<evidence type="ECO:0000256" key="3">
    <source>
        <dbReference type="ARBA" id="ARBA00022723"/>
    </source>
</evidence>
<proteinExistence type="inferred from homology"/>
<dbReference type="EMBL" id="CCMZ01000015">
    <property type="protein sequence ID" value="CDX16906.1"/>
    <property type="molecule type" value="Genomic_DNA"/>
</dbReference>
<name>A0A090DL18_MESPL</name>
<reference evidence="9" key="1">
    <citation type="submission" date="2014-08" db="EMBL/GenBank/DDBJ databases">
        <authorList>
            <person name="Moulin L."/>
        </authorList>
    </citation>
    <scope>NUCLEOTIDE SEQUENCE [LARGE SCALE GENOMIC DNA]</scope>
</reference>
<keyword evidence="4 7" id="KW-0255">Endonuclease</keyword>
<dbReference type="PANTHER" id="PTHR46986:SF1">
    <property type="entry name" value="ENDORIBONUCLEASE YBEY, CHLOROPLASTIC"/>
    <property type="match status" value="1"/>
</dbReference>
<evidence type="ECO:0000256" key="6">
    <source>
        <dbReference type="ARBA" id="ARBA00022833"/>
    </source>
</evidence>
<feature type="binding site" evidence="7">
    <location>
        <position position="132"/>
    </location>
    <ligand>
        <name>Zn(2+)</name>
        <dbReference type="ChEBI" id="CHEBI:29105"/>
        <note>catalytic</note>
    </ligand>
</feature>
<dbReference type="GO" id="GO:0004521">
    <property type="term" value="F:RNA endonuclease activity"/>
    <property type="evidence" value="ECO:0007669"/>
    <property type="project" value="UniProtKB-UniRule"/>
</dbReference>
<dbReference type="Proteomes" id="UP000045285">
    <property type="component" value="Unassembled WGS sequence"/>
</dbReference>
<comment type="subcellular location">
    <subcellularLocation>
        <location evidence="7">Cytoplasm</location>
    </subcellularLocation>
</comment>
<keyword evidence="7" id="KW-0963">Cytoplasm</keyword>
<keyword evidence="9" id="KW-1185">Reference proteome</keyword>
<dbReference type="InterPro" id="IPR023091">
    <property type="entry name" value="MetalPrtase_cat_dom_sf_prd"/>
</dbReference>
<evidence type="ECO:0000256" key="1">
    <source>
        <dbReference type="ARBA" id="ARBA00010875"/>
    </source>
</evidence>
<dbReference type="InterPro" id="IPR002036">
    <property type="entry name" value="YbeY"/>
</dbReference>
<dbReference type="AlphaFoldDB" id="A0A090DL18"/>
<feature type="binding site" evidence="7">
    <location>
        <position position="128"/>
    </location>
    <ligand>
        <name>Zn(2+)</name>
        <dbReference type="ChEBI" id="CHEBI:29105"/>
        <note>catalytic</note>
    </ligand>
</feature>
<dbReference type="GO" id="GO:0006364">
    <property type="term" value="P:rRNA processing"/>
    <property type="evidence" value="ECO:0007669"/>
    <property type="project" value="UniProtKB-UniRule"/>
</dbReference>
<evidence type="ECO:0000256" key="5">
    <source>
        <dbReference type="ARBA" id="ARBA00022801"/>
    </source>
</evidence>
<dbReference type="Pfam" id="PF02130">
    <property type="entry name" value="YbeY"/>
    <property type="match status" value="1"/>
</dbReference>
<dbReference type="Gene3D" id="3.40.390.30">
    <property type="entry name" value="Metalloproteases ('zincins'), catalytic domain"/>
    <property type="match status" value="1"/>
</dbReference>
<dbReference type="EC" id="3.1.-.-" evidence="7"/>
<accession>A0A090DL18</accession>
<comment type="similarity">
    <text evidence="1 7">Belongs to the endoribonuclease YbeY family.</text>
</comment>
<keyword evidence="7" id="KW-0690">Ribosome biogenesis</keyword>
<sequence length="165" mass="17662">MAPNPELGGETPVDIDIFVEAGDWPAQAELTRLVDRAVAAAFAETGAGGVSELSVVFSDDAHIRTLNAEWRGKDKPTNVLSFPAFSFPKGGQLPPMLGDIVLASETVAREAALEDKPLENHITHLVIHGLLHLLGHDHETDAEADEMEAIERAALARLAIPDPYA</sequence>